<reference evidence="9" key="1">
    <citation type="submission" date="2018-06" db="EMBL/GenBank/DDBJ databases">
        <title>Genome assembly of Danube salmon.</title>
        <authorList>
            <person name="Macqueen D.J."/>
            <person name="Gundappa M.K."/>
        </authorList>
    </citation>
    <scope>NUCLEOTIDE SEQUENCE [LARGE SCALE GENOMIC DNA]</scope>
</reference>
<keyword evidence="3" id="KW-0812">Transmembrane</keyword>
<proteinExistence type="inferred from homology"/>
<reference evidence="8" key="3">
    <citation type="submission" date="2025-09" db="UniProtKB">
        <authorList>
            <consortium name="Ensembl"/>
        </authorList>
    </citation>
    <scope>IDENTIFICATION</scope>
</reference>
<dbReference type="PANTHER" id="PTHR14437:SF4">
    <property type="entry name" value="TRANSMEMBRANE PROTEIN 168-A"/>
    <property type="match status" value="1"/>
</dbReference>
<evidence type="ECO:0000313" key="8">
    <source>
        <dbReference type="Ensembl" id="ENSHHUP00000028868.1"/>
    </source>
</evidence>
<comment type="similarity">
    <text evidence="2">Belongs to the TMEM168 family.</text>
</comment>
<name>A0A4W5LSG0_9TELE</name>
<evidence type="ECO:0008006" key="10">
    <source>
        <dbReference type="Google" id="ProtNLM"/>
    </source>
</evidence>
<evidence type="ECO:0000256" key="3">
    <source>
        <dbReference type="ARBA" id="ARBA00022692"/>
    </source>
</evidence>
<dbReference type="GeneTree" id="ENSGT00390000005941"/>
<keyword evidence="5" id="KW-0472">Membrane</keyword>
<dbReference type="Proteomes" id="UP000314982">
    <property type="component" value="Unassembled WGS sequence"/>
</dbReference>
<protein>
    <recommendedName>
        <fullName evidence="10">Transmembrane protein 168b</fullName>
    </recommendedName>
</protein>
<evidence type="ECO:0000256" key="1">
    <source>
        <dbReference type="ARBA" id="ARBA00004232"/>
    </source>
</evidence>
<keyword evidence="7" id="KW-0539">Nucleus</keyword>
<evidence type="ECO:0000256" key="6">
    <source>
        <dbReference type="ARBA" id="ARBA00023180"/>
    </source>
</evidence>
<evidence type="ECO:0000256" key="7">
    <source>
        <dbReference type="ARBA" id="ARBA00023242"/>
    </source>
</evidence>
<evidence type="ECO:0000256" key="2">
    <source>
        <dbReference type="ARBA" id="ARBA00007329"/>
    </source>
</evidence>
<sequence>MSYPVSQCLSGGGRVENNPGPGWRWSFTERIGGISGTLTQNTQAAHALNNTLTFLPQRKGAQTESSPCNSGFRCLRLGIGDSLRLEQLLEWWKEKNSGFTSRLILVLDTENSMPWVKEVRRMEGVYMAVQGAELAPACDIEGGDAPCLGDFTSEWVEFNCNPDSATQWSEKGRMVAAAYGVSKHWSDYTLHLPTGSDVAKHWKTHFPQATYPLVHLYNWCCGLNLLWLCGVCLRCFRRLKLGWFPPNILDTGQGIKLVHS</sequence>
<keyword evidence="6" id="KW-0325">Glycoprotein</keyword>
<keyword evidence="9" id="KW-1185">Reference proteome</keyword>
<dbReference type="Ensembl" id="ENSHHUT00000030073.1">
    <property type="protein sequence ID" value="ENSHHUP00000028868.1"/>
    <property type="gene ID" value="ENSHHUG00000018417.1"/>
</dbReference>
<organism evidence="8 9">
    <name type="scientific">Hucho hucho</name>
    <name type="common">huchen</name>
    <dbReference type="NCBI Taxonomy" id="62062"/>
    <lineage>
        <taxon>Eukaryota</taxon>
        <taxon>Metazoa</taxon>
        <taxon>Chordata</taxon>
        <taxon>Craniata</taxon>
        <taxon>Vertebrata</taxon>
        <taxon>Euteleostomi</taxon>
        <taxon>Actinopterygii</taxon>
        <taxon>Neopterygii</taxon>
        <taxon>Teleostei</taxon>
        <taxon>Protacanthopterygii</taxon>
        <taxon>Salmoniformes</taxon>
        <taxon>Salmonidae</taxon>
        <taxon>Salmoninae</taxon>
        <taxon>Hucho</taxon>
    </lineage>
</organism>
<accession>A0A4W5LSG0</accession>
<reference evidence="8" key="2">
    <citation type="submission" date="2025-08" db="UniProtKB">
        <authorList>
            <consortium name="Ensembl"/>
        </authorList>
    </citation>
    <scope>IDENTIFICATION</scope>
</reference>
<dbReference type="PANTHER" id="PTHR14437">
    <property type="entry name" value="TRANSMEMBRANE PROTEIN 168"/>
    <property type="match status" value="1"/>
</dbReference>
<comment type="subcellular location">
    <subcellularLocation>
        <location evidence="1">Nucleus membrane</location>
        <topology evidence="1">Multi-pass membrane protein</topology>
    </subcellularLocation>
</comment>
<dbReference type="GO" id="GO:0031965">
    <property type="term" value="C:nuclear membrane"/>
    <property type="evidence" value="ECO:0007669"/>
    <property type="project" value="UniProtKB-SubCell"/>
</dbReference>
<dbReference type="AlphaFoldDB" id="A0A4W5LSG0"/>
<dbReference type="InterPro" id="IPR029713">
    <property type="entry name" value="TMEM168"/>
</dbReference>
<evidence type="ECO:0000256" key="5">
    <source>
        <dbReference type="ARBA" id="ARBA00023136"/>
    </source>
</evidence>
<evidence type="ECO:0000313" key="9">
    <source>
        <dbReference type="Proteomes" id="UP000314982"/>
    </source>
</evidence>
<evidence type="ECO:0000256" key="4">
    <source>
        <dbReference type="ARBA" id="ARBA00022989"/>
    </source>
</evidence>
<keyword evidence="4" id="KW-1133">Transmembrane helix</keyword>